<gene>
    <name evidence="16" type="ORF">GW7_11782</name>
</gene>
<dbReference type="PROSITE" id="PS51842">
    <property type="entry name" value="IF_ROD_2"/>
    <property type="match status" value="1"/>
</dbReference>
<comment type="subcellular location">
    <subcellularLocation>
        <location evidence="2">Cytoplasm</location>
    </subcellularLocation>
    <subcellularLocation>
        <location evidence="1">Nucleus matrix</location>
    </subcellularLocation>
    <subcellularLocation>
        <location evidence="3">Nucleus</location>
        <location evidence="3">Nucleoplasm</location>
    </subcellularLocation>
</comment>
<evidence type="ECO:0000256" key="1">
    <source>
        <dbReference type="ARBA" id="ARBA00004109"/>
    </source>
</evidence>
<evidence type="ECO:0000256" key="8">
    <source>
        <dbReference type="ARBA" id="ARBA00023242"/>
    </source>
</evidence>
<dbReference type="GO" id="GO:0005882">
    <property type="term" value="C:intermediate filament"/>
    <property type="evidence" value="ECO:0007669"/>
    <property type="project" value="UniProtKB-KW"/>
</dbReference>
<dbReference type="Pfam" id="PF00038">
    <property type="entry name" value="Filament"/>
    <property type="match status" value="1"/>
</dbReference>
<dbReference type="PANTHER" id="PTHR45616">
    <property type="entry name" value="GATA-TYPE DOMAIN-CONTAINING PROTEIN"/>
    <property type="match status" value="1"/>
</dbReference>
<evidence type="ECO:0000256" key="9">
    <source>
        <dbReference type="ARBA" id="ARBA00037766"/>
    </source>
</evidence>
<evidence type="ECO:0000256" key="7">
    <source>
        <dbReference type="ARBA" id="ARBA00023054"/>
    </source>
</evidence>
<proteinExistence type="inferred from homology"/>
<organism evidence="16 17">
    <name type="scientific">Heterocephalus glaber</name>
    <name type="common">Naked mole rat</name>
    <dbReference type="NCBI Taxonomy" id="10181"/>
    <lineage>
        <taxon>Eukaryota</taxon>
        <taxon>Metazoa</taxon>
        <taxon>Chordata</taxon>
        <taxon>Craniata</taxon>
        <taxon>Vertebrata</taxon>
        <taxon>Euteleostomi</taxon>
        <taxon>Mammalia</taxon>
        <taxon>Eutheria</taxon>
        <taxon>Euarchontoglires</taxon>
        <taxon>Glires</taxon>
        <taxon>Rodentia</taxon>
        <taxon>Hystricomorpha</taxon>
        <taxon>Bathyergidae</taxon>
        <taxon>Heterocephalus</taxon>
    </lineage>
</organism>
<accession>G5BQG7</accession>
<comment type="similarity">
    <text evidence="13">Belongs to the intermediate filament family.</text>
</comment>
<dbReference type="SMART" id="SM01391">
    <property type="entry name" value="Filament"/>
    <property type="match status" value="1"/>
</dbReference>
<evidence type="ECO:0000256" key="10">
    <source>
        <dbReference type="ARBA" id="ARBA00039429"/>
    </source>
</evidence>
<evidence type="ECO:0000256" key="2">
    <source>
        <dbReference type="ARBA" id="ARBA00004496"/>
    </source>
</evidence>
<evidence type="ECO:0000256" key="5">
    <source>
        <dbReference type="ARBA" id="ARBA00022744"/>
    </source>
</evidence>
<dbReference type="Gene3D" id="1.20.5.1160">
    <property type="entry name" value="Vasodilator-stimulated phosphoprotein"/>
    <property type="match status" value="1"/>
</dbReference>
<evidence type="ECO:0000313" key="16">
    <source>
        <dbReference type="EMBL" id="EHB11528.1"/>
    </source>
</evidence>
<evidence type="ECO:0000259" key="15">
    <source>
        <dbReference type="PROSITE" id="PS51842"/>
    </source>
</evidence>
<name>G5BQG7_HETGA</name>
<dbReference type="FunFam" id="1.20.5.1160:FF:000001">
    <property type="entry name" value="Keratin type II"/>
    <property type="match status" value="1"/>
</dbReference>
<dbReference type="SUPFAM" id="SSF64593">
    <property type="entry name" value="Intermediate filament protein, coiled coil region"/>
    <property type="match status" value="1"/>
</dbReference>
<evidence type="ECO:0000256" key="4">
    <source>
        <dbReference type="ARBA" id="ARBA00022490"/>
    </source>
</evidence>
<reference evidence="16 17" key="1">
    <citation type="journal article" date="2011" name="Nature">
        <title>Genome sequencing reveals insights into physiology and longevity of the naked mole rat.</title>
        <authorList>
            <person name="Kim E.B."/>
            <person name="Fang X."/>
            <person name="Fushan A.A."/>
            <person name="Huang Z."/>
            <person name="Lobanov A.V."/>
            <person name="Han L."/>
            <person name="Marino S.M."/>
            <person name="Sun X."/>
            <person name="Turanov A.A."/>
            <person name="Yang P."/>
            <person name="Yim S.H."/>
            <person name="Zhao X."/>
            <person name="Kasaikina M.V."/>
            <person name="Stoletzki N."/>
            <person name="Peng C."/>
            <person name="Polak P."/>
            <person name="Xiong Z."/>
            <person name="Kiezun A."/>
            <person name="Zhu Y."/>
            <person name="Chen Y."/>
            <person name="Kryukov G.V."/>
            <person name="Zhang Q."/>
            <person name="Peshkin L."/>
            <person name="Yang L."/>
            <person name="Bronson R.T."/>
            <person name="Buffenstein R."/>
            <person name="Wang B."/>
            <person name="Han C."/>
            <person name="Li Q."/>
            <person name="Chen L."/>
            <person name="Zhao W."/>
            <person name="Sunyaev S.R."/>
            <person name="Park T.J."/>
            <person name="Zhang G."/>
            <person name="Wang J."/>
            <person name="Gladyshev V.N."/>
        </authorList>
    </citation>
    <scope>NUCLEOTIDE SEQUENCE [LARGE SCALE GENOMIC DNA]</scope>
</reference>
<protein>
    <recommendedName>
        <fullName evidence="10">Keratin, type II cytoskeletal 8</fullName>
    </recommendedName>
    <alternativeName>
        <fullName evidence="12">Cytokeratin-8</fullName>
    </alternativeName>
    <alternativeName>
        <fullName evidence="11">Keratin-8</fullName>
    </alternativeName>
</protein>
<dbReference type="PROSITE" id="PS00226">
    <property type="entry name" value="IF_ROD_1"/>
    <property type="match status" value="1"/>
</dbReference>
<comment type="function">
    <text evidence="9">Together with KRT19, helps to link the contractile apparatus to dystrophin at the costameres of striated muscle.</text>
</comment>
<dbReference type="AlphaFoldDB" id="G5BQG7"/>
<dbReference type="PANTHER" id="PTHR45616:SF26">
    <property type="entry name" value="KERATIN, TYPE II CYTOSKELETAL 8"/>
    <property type="match status" value="1"/>
</dbReference>
<keyword evidence="4" id="KW-0963">Cytoplasm</keyword>
<evidence type="ECO:0000256" key="14">
    <source>
        <dbReference type="SAM" id="Coils"/>
    </source>
</evidence>
<dbReference type="STRING" id="10181.G5BQG7"/>
<dbReference type="EMBL" id="JH171354">
    <property type="protein sequence ID" value="EHB11528.1"/>
    <property type="molecule type" value="Genomic_DNA"/>
</dbReference>
<dbReference type="Proteomes" id="UP000006813">
    <property type="component" value="Unassembled WGS sequence"/>
</dbReference>
<keyword evidence="5" id="KW-0416">Keratin</keyword>
<keyword evidence="8" id="KW-0539">Nucleus</keyword>
<keyword evidence="7 14" id="KW-0175">Coiled coil</keyword>
<sequence>MFKSYINDLQRQLDTLNQEKLKLEAELGNIQELVEDFKNKYQDEINNCTEMENGFFLIKKDVDEADVNKVEFESRLKELTDEINFLRQLHSLDLDGIITEVKAQYEEIANGSREYQELRNSILVLDTEITTYRKLLEDEENRLEAGLQNMRIHTKTTGGYSGEVSSLYPDFLSPDFGSLQSPGLTHTKSAMVVKIETHDGKVVSETSDVLHK</sequence>
<evidence type="ECO:0000256" key="11">
    <source>
        <dbReference type="ARBA" id="ARBA00042886"/>
    </source>
</evidence>
<feature type="coiled-coil region" evidence="14">
    <location>
        <begin position="6"/>
        <end position="89"/>
    </location>
</feature>
<dbReference type="InParanoid" id="G5BQG7"/>
<dbReference type="InterPro" id="IPR039008">
    <property type="entry name" value="IF_rod_dom"/>
</dbReference>
<evidence type="ECO:0000256" key="6">
    <source>
        <dbReference type="ARBA" id="ARBA00022754"/>
    </source>
</evidence>
<evidence type="ECO:0000256" key="13">
    <source>
        <dbReference type="RuleBase" id="RU000685"/>
    </source>
</evidence>
<feature type="domain" description="IF rod" evidence="15">
    <location>
        <begin position="1"/>
        <end position="212"/>
    </location>
</feature>
<keyword evidence="6 13" id="KW-0403">Intermediate filament</keyword>
<evidence type="ECO:0000256" key="3">
    <source>
        <dbReference type="ARBA" id="ARBA00004642"/>
    </source>
</evidence>
<evidence type="ECO:0000256" key="12">
    <source>
        <dbReference type="ARBA" id="ARBA00042964"/>
    </source>
</evidence>
<evidence type="ECO:0000313" key="17">
    <source>
        <dbReference type="Proteomes" id="UP000006813"/>
    </source>
</evidence>
<dbReference type="InterPro" id="IPR018039">
    <property type="entry name" value="IF_conserved"/>
</dbReference>